<feature type="domain" description="Beta-hexosaminidase bacterial type N-terminal" evidence="9">
    <location>
        <begin position="23"/>
        <end position="146"/>
    </location>
</feature>
<keyword evidence="11" id="KW-1185">Reference proteome</keyword>
<sequence>MKLKAIYLITLSLCCLNTSLAQTILPTPMGIKPLGSRFEFKASLKLAYDGNCLQSALWLEEKLGKYVHIEKEQSNIGDIVLKCKGDIERFGEEGYGLQVDKAGISISSSTDAGIFYGIQSFFQLLPVEVQTGKAFNLKDFTIDGTEIIDQPKYSWRSFMIDSGRQYQTPQFIKRYLDYMAMMKINVFHWHLTEGQGWRIEIKKYPKLAEVGSKVATGKEQQGYYTQDEIRDIVAYAKKLHIMVVPEIDVPGHSEAALIAYPEMTCFGKAPETVMGFSPNLFCGGKESTYAFIEDILDEVSELFPSKYIHLGGDEAPKANWDKCPNCLKKIEEEHLNDSHDLQLYFSSRLANYMKTKGKKVIFWGDVVYNEGTILPDNVVIQWWNSRGHGDLALKNAIKRGHPVICNTNQYTYLNFPLVPWSRYKENRTFDIKKTYEDNTSDLENPDELVLGMGACIWTDWYVLEHMIDQRVFPRLFSLAEQMWHKGARLDFETFYGKVKQKYPLLTALGIDYGPALLEEVPEGYKWD</sequence>
<evidence type="ECO:0000256" key="4">
    <source>
        <dbReference type="ARBA" id="ARBA00022801"/>
    </source>
</evidence>
<dbReference type="PANTHER" id="PTHR22600">
    <property type="entry name" value="BETA-HEXOSAMINIDASE"/>
    <property type="match status" value="1"/>
</dbReference>
<gene>
    <name evidence="10" type="ORF">JF259_08190</name>
</gene>
<comment type="similarity">
    <text evidence="2">Belongs to the glycosyl hydrolase 20 family.</text>
</comment>
<dbReference type="InterPro" id="IPR015883">
    <property type="entry name" value="Glyco_hydro_20_cat"/>
</dbReference>
<evidence type="ECO:0000256" key="3">
    <source>
        <dbReference type="ARBA" id="ARBA00012663"/>
    </source>
</evidence>
<dbReference type="EC" id="3.2.1.52" evidence="3"/>
<evidence type="ECO:0000256" key="2">
    <source>
        <dbReference type="ARBA" id="ARBA00006285"/>
    </source>
</evidence>
<feature type="chain" id="PRO_5035151458" description="beta-N-acetylhexosaminidase" evidence="7">
    <location>
        <begin position="22"/>
        <end position="527"/>
    </location>
</feature>
<evidence type="ECO:0000256" key="5">
    <source>
        <dbReference type="ARBA" id="ARBA00023295"/>
    </source>
</evidence>
<dbReference type="Gene3D" id="3.30.379.10">
    <property type="entry name" value="Chitobiase/beta-hexosaminidase domain 2-like"/>
    <property type="match status" value="1"/>
</dbReference>
<dbReference type="SUPFAM" id="SSF55545">
    <property type="entry name" value="beta-N-acetylhexosaminidase-like domain"/>
    <property type="match status" value="1"/>
</dbReference>
<dbReference type="SUPFAM" id="SSF51445">
    <property type="entry name" value="(Trans)glycosidases"/>
    <property type="match status" value="1"/>
</dbReference>
<keyword evidence="5" id="KW-0326">Glycosidase</keyword>
<dbReference type="GO" id="GO:0005975">
    <property type="term" value="P:carbohydrate metabolic process"/>
    <property type="evidence" value="ECO:0007669"/>
    <property type="project" value="InterPro"/>
</dbReference>
<protein>
    <recommendedName>
        <fullName evidence="3">beta-N-acetylhexosaminidase</fullName>
        <ecNumber evidence="3">3.2.1.52</ecNumber>
    </recommendedName>
</protein>
<comment type="catalytic activity">
    <reaction evidence="1">
        <text>Hydrolysis of terminal non-reducing N-acetyl-D-hexosamine residues in N-acetyl-beta-D-hexosaminides.</text>
        <dbReference type="EC" id="3.2.1.52"/>
    </reaction>
</comment>
<feature type="domain" description="Glycoside hydrolase family 20 catalytic" evidence="8">
    <location>
        <begin position="153"/>
        <end position="485"/>
    </location>
</feature>
<evidence type="ECO:0000313" key="10">
    <source>
        <dbReference type="EMBL" id="MBJ6368066.1"/>
    </source>
</evidence>
<dbReference type="PRINTS" id="PR00738">
    <property type="entry name" value="GLHYDRLASE20"/>
</dbReference>
<reference evidence="10" key="1">
    <citation type="submission" date="2020-12" db="EMBL/GenBank/DDBJ databases">
        <title>Snuella sp. nov., isolated from sediment in Incheon.</title>
        <authorList>
            <person name="Kim W."/>
        </authorList>
    </citation>
    <scope>NUCLEOTIDE SEQUENCE</scope>
    <source>
        <strain evidence="10">CAU 1569</strain>
    </source>
</reference>
<dbReference type="Gene3D" id="3.20.20.80">
    <property type="entry name" value="Glycosidases"/>
    <property type="match status" value="1"/>
</dbReference>
<dbReference type="AlphaFoldDB" id="A0A8J7LY78"/>
<dbReference type="GO" id="GO:0030203">
    <property type="term" value="P:glycosaminoglycan metabolic process"/>
    <property type="evidence" value="ECO:0007669"/>
    <property type="project" value="TreeGrafter"/>
</dbReference>
<dbReference type="Pfam" id="PF00728">
    <property type="entry name" value="Glyco_hydro_20"/>
    <property type="match status" value="1"/>
</dbReference>
<evidence type="ECO:0000256" key="7">
    <source>
        <dbReference type="SAM" id="SignalP"/>
    </source>
</evidence>
<dbReference type="CDD" id="cd06563">
    <property type="entry name" value="GH20_chitobiase-like"/>
    <property type="match status" value="1"/>
</dbReference>
<feature type="signal peptide" evidence="7">
    <location>
        <begin position="1"/>
        <end position="21"/>
    </location>
</feature>
<dbReference type="EMBL" id="JAELVQ010000008">
    <property type="protein sequence ID" value="MBJ6368066.1"/>
    <property type="molecule type" value="Genomic_DNA"/>
</dbReference>
<dbReference type="Proteomes" id="UP000610931">
    <property type="component" value="Unassembled WGS sequence"/>
</dbReference>
<dbReference type="InterPro" id="IPR029018">
    <property type="entry name" value="Hex-like_dom2"/>
</dbReference>
<organism evidence="10 11">
    <name type="scientific">Snuella sedimenti</name>
    <dbReference type="NCBI Taxonomy" id="2798802"/>
    <lineage>
        <taxon>Bacteria</taxon>
        <taxon>Pseudomonadati</taxon>
        <taxon>Bacteroidota</taxon>
        <taxon>Flavobacteriia</taxon>
        <taxon>Flavobacteriales</taxon>
        <taxon>Flavobacteriaceae</taxon>
        <taxon>Snuella</taxon>
    </lineage>
</organism>
<dbReference type="InterPro" id="IPR015882">
    <property type="entry name" value="HEX_bac_N"/>
</dbReference>
<name>A0A8J7LY78_9FLAO</name>
<evidence type="ECO:0000259" key="8">
    <source>
        <dbReference type="Pfam" id="PF00728"/>
    </source>
</evidence>
<dbReference type="InterPro" id="IPR025705">
    <property type="entry name" value="Beta_hexosaminidase_sua/sub"/>
</dbReference>
<evidence type="ECO:0000256" key="6">
    <source>
        <dbReference type="PIRSR" id="PIRSR625705-1"/>
    </source>
</evidence>
<dbReference type="PIRSF" id="PIRSF001093">
    <property type="entry name" value="B-hxosamndse_ab_euk"/>
    <property type="match status" value="1"/>
</dbReference>
<keyword evidence="4" id="KW-0378">Hydrolase</keyword>
<dbReference type="GO" id="GO:0016020">
    <property type="term" value="C:membrane"/>
    <property type="evidence" value="ECO:0007669"/>
    <property type="project" value="TreeGrafter"/>
</dbReference>
<dbReference type="InterPro" id="IPR017853">
    <property type="entry name" value="GH"/>
</dbReference>
<dbReference type="Pfam" id="PF02838">
    <property type="entry name" value="Glyco_hydro_20b"/>
    <property type="match status" value="1"/>
</dbReference>
<feature type="active site" description="Proton donor" evidence="6">
    <location>
        <position position="314"/>
    </location>
</feature>
<keyword evidence="7" id="KW-0732">Signal</keyword>
<accession>A0A8J7LY78</accession>
<evidence type="ECO:0000259" key="9">
    <source>
        <dbReference type="Pfam" id="PF02838"/>
    </source>
</evidence>
<proteinExistence type="inferred from homology"/>
<evidence type="ECO:0000313" key="11">
    <source>
        <dbReference type="Proteomes" id="UP000610931"/>
    </source>
</evidence>
<dbReference type="GO" id="GO:0004563">
    <property type="term" value="F:beta-N-acetylhexosaminidase activity"/>
    <property type="evidence" value="ECO:0007669"/>
    <property type="project" value="UniProtKB-EC"/>
</dbReference>
<comment type="caution">
    <text evidence="10">The sequence shown here is derived from an EMBL/GenBank/DDBJ whole genome shotgun (WGS) entry which is preliminary data.</text>
</comment>
<dbReference type="RefSeq" id="WP_199114829.1">
    <property type="nucleotide sequence ID" value="NZ_JAELVQ010000008.1"/>
</dbReference>
<evidence type="ECO:0000256" key="1">
    <source>
        <dbReference type="ARBA" id="ARBA00001231"/>
    </source>
</evidence>
<dbReference type="PANTHER" id="PTHR22600:SF57">
    <property type="entry name" value="BETA-N-ACETYLHEXOSAMINIDASE"/>
    <property type="match status" value="1"/>
</dbReference>